<dbReference type="Proteomes" id="UP000887013">
    <property type="component" value="Unassembled WGS sequence"/>
</dbReference>
<evidence type="ECO:0000313" key="1">
    <source>
        <dbReference type="EMBL" id="GFS82412.1"/>
    </source>
</evidence>
<name>A0A8X6MXA5_NEPPI</name>
<dbReference type="AlphaFoldDB" id="A0A8X6MXA5"/>
<reference evidence="1" key="1">
    <citation type="submission" date="2020-08" db="EMBL/GenBank/DDBJ databases">
        <title>Multicomponent nature underlies the extraordinary mechanical properties of spider dragline silk.</title>
        <authorList>
            <person name="Kono N."/>
            <person name="Nakamura H."/>
            <person name="Mori M."/>
            <person name="Yoshida Y."/>
            <person name="Ohtoshi R."/>
            <person name="Malay A.D."/>
            <person name="Moran D.A.P."/>
            <person name="Tomita M."/>
            <person name="Numata K."/>
            <person name="Arakawa K."/>
        </authorList>
    </citation>
    <scope>NUCLEOTIDE SEQUENCE</scope>
</reference>
<evidence type="ECO:0000313" key="2">
    <source>
        <dbReference type="Proteomes" id="UP000887013"/>
    </source>
</evidence>
<keyword evidence="2" id="KW-1185">Reference proteome</keyword>
<dbReference type="EMBL" id="BMAW01003217">
    <property type="protein sequence ID" value="GFS82412.1"/>
    <property type="molecule type" value="Genomic_DNA"/>
</dbReference>
<accession>A0A8X6MXA5</accession>
<gene>
    <name evidence="1" type="ORF">NPIL_578881</name>
</gene>
<sequence length="110" mass="12763">MRNIYRICPRSNEASSRKKKEFLDLIGAYYYKSSKLSLWMSIHRCDPDDHSKVLSRNVFHRYYNILLDGGNIFETVTFQALLEPWELANVCPSYKGATKLQPISTSSKPL</sequence>
<protein>
    <submittedName>
        <fullName evidence="1">Uncharacterized protein</fullName>
    </submittedName>
</protein>
<comment type="caution">
    <text evidence="1">The sequence shown here is derived from an EMBL/GenBank/DDBJ whole genome shotgun (WGS) entry which is preliminary data.</text>
</comment>
<proteinExistence type="predicted"/>
<organism evidence="1 2">
    <name type="scientific">Nephila pilipes</name>
    <name type="common">Giant wood spider</name>
    <name type="synonym">Nephila maculata</name>
    <dbReference type="NCBI Taxonomy" id="299642"/>
    <lineage>
        <taxon>Eukaryota</taxon>
        <taxon>Metazoa</taxon>
        <taxon>Ecdysozoa</taxon>
        <taxon>Arthropoda</taxon>
        <taxon>Chelicerata</taxon>
        <taxon>Arachnida</taxon>
        <taxon>Araneae</taxon>
        <taxon>Araneomorphae</taxon>
        <taxon>Entelegynae</taxon>
        <taxon>Araneoidea</taxon>
        <taxon>Nephilidae</taxon>
        <taxon>Nephila</taxon>
    </lineage>
</organism>